<reference evidence="3 4" key="1">
    <citation type="journal article" date="2015" name="Fungal Genet. Biol.">
        <title>Evolution of novel wood decay mechanisms in Agaricales revealed by the genome sequences of Fistulina hepatica and Cylindrobasidium torrendii.</title>
        <authorList>
            <person name="Floudas D."/>
            <person name="Held B.W."/>
            <person name="Riley R."/>
            <person name="Nagy L.G."/>
            <person name="Koehler G."/>
            <person name="Ransdell A.S."/>
            <person name="Younus H."/>
            <person name="Chow J."/>
            <person name="Chiniquy J."/>
            <person name="Lipzen A."/>
            <person name="Tritt A."/>
            <person name="Sun H."/>
            <person name="Haridas S."/>
            <person name="LaButti K."/>
            <person name="Ohm R.A."/>
            <person name="Kues U."/>
            <person name="Blanchette R.A."/>
            <person name="Grigoriev I.V."/>
            <person name="Minto R.E."/>
            <person name="Hibbett D.S."/>
        </authorList>
    </citation>
    <scope>NUCLEOTIDE SEQUENCE [LARGE SCALE GENOMIC DNA]</scope>
    <source>
        <strain evidence="3 4">FP15055 ss-10</strain>
    </source>
</reference>
<evidence type="ECO:0000256" key="2">
    <source>
        <dbReference type="SAM" id="SignalP"/>
    </source>
</evidence>
<name>A0A0D7B5E4_9AGAR</name>
<evidence type="ECO:0000313" key="4">
    <source>
        <dbReference type="Proteomes" id="UP000054007"/>
    </source>
</evidence>
<keyword evidence="1" id="KW-1015">Disulfide bond</keyword>
<proteinExistence type="predicted"/>
<feature type="disulfide bond" evidence="1">
    <location>
        <begin position="90"/>
        <end position="96"/>
    </location>
</feature>
<gene>
    <name evidence="3" type="ORF">CYLTODRAFT_399961</name>
</gene>
<evidence type="ECO:0000256" key="1">
    <source>
        <dbReference type="PIRSR" id="PIRSR002703-1"/>
    </source>
</evidence>
<dbReference type="Proteomes" id="UP000054007">
    <property type="component" value="Unassembled WGS sequence"/>
</dbReference>
<feature type="chain" id="PRO_5002316843" evidence="2">
    <location>
        <begin position="18"/>
        <end position="185"/>
    </location>
</feature>
<dbReference type="STRING" id="1314674.A0A0D7B5E4"/>
<dbReference type="Gene3D" id="2.60.110.10">
    <property type="entry name" value="Thaumatin"/>
    <property type="match status" value="1"/>
</dbReference>
<dbReference type="EMBL" id="KN880579">
    <property type="protein sequence ID" value="KIY65712.1"/>
    <property type="molecule type" value="Genomic_DNA"/>
</dbReference>
<accession>A0A0D7B5E4</accession>
<dbReference type="SUPFAM" id="SSF49870">
    <property type="entry name" value="Osmotin, thaumatin-like protein"/>
    <property type="match status" value="1"/>
</dbReference>
<dbReference type="InterPro" id="IPR001938">
    <property type="entry name" value="Thaumatin"/>
</dbReference>
<dbReference type="InterPro" id="IPR037176">
    <property type="entry name" value="Osmotin/thaumatin-like_sf"/>
</dbReference>
<feature type="signal peptide" evidence="2">
    <location>
        <begin position="1"/>
        <end position="17"/>
    </location>
</feature>
<protein>
    <submittedName>
        <fullName evidence="3">Osmotin thaumatin-like protein</fullName>
    </submittedName>
</protein>
<dbReference type="PANTHER" id="PTHR31013:SF2">
    <property type="entry name" value="THAUMATIN-LIKE PROTEIN"/>
    <property type="match status" value="1"/>
</dbReference>
<dbReference type="SMART" id="SM00205">
    <property type="entry name" value="THN"/>
    <property type="match status" value="1"/>
</dbReference>
<keyword evidence="4" id="KW-1185">Reference proteome</keyword>
<evidence type="ECO:0000313" key="3">
    <source>
        <dbReference type="EMBL" id="KIY65712.1"/>
    </source>
</evidence>
<dbReference type="AlphaFoldDB" id="A0A0D7B5E4"/>
<keyword evidence="2" id="KW-0732">Signal</keyword>
<dbReference type="PIRSF" id="PIRSF002703">
    <property type="entry name" value="Thaumatin"/>
    <property type="match status" value="1"/>
</dbReference>
<dbReference type="PROSITE" id="PS51367">
    <property type="entry name" value="THAUMATIN_2"/>
    <property type="match status" value="1"/>
</dbReference>
<organism evidence="3 4">
    <name type="scientific">Cylindrobasidium torrendii FP15055 ss-10</name>
    <dbReference type="NCBI Taxonomy" id="1314674"/>
    <lineage>
        <taxon>Eukaryota</taxon>
        <taxon>Fungi</taxon>
        <taxon>Dikarya</taxon>
        <taxon>Basidiomycota</taxon>
        <taxon>Agaricomycotina</taxon>
        <taxon>Agaricomycetes</taxon>
        <taxon>Agaricomycetidae</taxon>
        <taxon>Agaricales</taxon>
        <taxon>Marasmiineae</taxon>
        <taxon>Physalacriaceae</taxon>
        <taxon>Cylindrobasidium</taxon>
    </lineage>
</organism>
<dbReference type="OrthoDB" id="430315at2759"/>
<dbReference type="PANTHER" id="PTHR31013">
    <property type="entry name" value="THAUMATIN FAMILY PROTEIN-RELATED"/>
    <property type="match status" value="1"/>
</dbReference>
<feature type="disulfide bond" evidence="1">
    <location>
        <begin position="78"/>
        <end position="85"/>
    </location>
</feature>
<sequence>MKFAILFSLLFASYAAAINIKFVNKCSFPVWAAVGKAANGQPDRSVAWGQKINANGGSGSFGVGDKQIGIRAWGRTGCQENGTGCKTGGCVGGLTCTDAGLNSGVIVSEYGFGDFGQFGGQRTAWDLSRVGLSINLDTSLASSDGKKVTCRKNNCPKDQAYDTWDDYAADRNSPLGQTYTHTFCA</sequence>
<dbReference type="Pfam" id="PF00314">
    <property type="entry name" value="Thaumatin"/>
    <property type="match status" value="1"/>
</dbReference>